<gene>
    <name evidence="2" type="ORF">BLNAU_7401</name>
</gene>
<reference evidence="2 3" key="1">
    <citation type="journal article" date="2022" name="bioRxiv">
        <title>Genomics of Preaxostyla Flagellates Illuminates Evolutionary Transitions and the Path Towards Mitochondrial Loss.</title>
        <authorList>
            <person name="Novak L.V.F."/>
            <person name="Treitli S.C."/>
            <person name="Pyrih J."/>
            <person name="Halakuc P."/>
            <person name="Pipaliya S.V."/>
            <person name="Vacek V."/>
            <person name="Brzon O."/>
            <person name="Soukal P."/>
            <person name="Eme L."/>
            <person name="Dacks J.B."/>
            <person name="Karnkowska A."/>
            <person name="Elias M."/>
            <person name="Hampl V."/>
        </authorList>
    </citation>
    <scope>NUCLEOTIDE SEQUENCE [LARGE SCALE GENOMIC DNA]</scope>
    <source>
        <strain evidence="2">NAU3</strain>
        <tissue evidence="2">Gut</tissue>
    </source>
</reference>
<protein>
    <submittedName>
        <fullName evidence="2">Uncharacterized protein</fullName>
    </submittedName>
</protein>
<keyword evidence="3" id="KW-1185">Reference proteome</keyword>
<dbReference type="EMBL" id="JARBJD010000045">
    <property type="protein sequence ID" value="KAK2957502.1"/>
    <property type="molecule type" value="Genomic_DNA"/>
</dbReference>
<comment type="caution">
    <text evidence="2">The sequence shown here is derived from an EMBL/GenBank/DDBJ whole genome shotgun (WGS) entry which is preliminary data.</text>
</comment>
<accession>A0ABQ9Y184</accession>
<evidence type="ECO:0000313" key="3">
    <source>
        <dbReference type="Proteomes" id="UP001281761"/>
    </source>
</evidence>
<feature type="compositionally biased region" description="Basic and acidic residues" evidence="1">
    <location>
        <begin position="13"/>
        <end position="29"/>
    </location>
</feature>
<sequence length="86" mass="9474">MRQKAGSAIPTHMRNDMSSEEAVERGMEKQDEMALHTLTGRAMDKMQTVQVAGHGEKGRKAGRGCVELRTGELVVCVDSERTLSTR</sequence>
<feature type="region of interest" description="Disordered" evidence="1">
    <location>
        <begin position="1"/>
        <end position="29"/>
    </location>
</feature>
<dbReference type="Proteomes" id="UP001281761">
    <property type="component" value="Unassembled WGS sequence"/>
</dbReference>
<evidence type="ECO:0000256" key="1">
    <source>
        <dbReference type="SAM" id="MobiDB-lite"/>
    </source>
</evidence>
<evidence type="ECO:0000313" key="2">
    <source>
        <dbReference type="EMBL" id="KAK2957502.1"/>
    </source>
</evidence>
<proteinExistence type="predicted"/>
<organism evidence="2 3">
    <name type="scientific">Blattamonas nauphoetae</name>
    <dbReference type="NCBI Taxonomy" id="2049346"/>
    <lineage>
        <taxon>Eukaryota</taxon>
        <taxon>Metamonada</taxon>
        <taxon>Preaxostyla</taxon>
        <taxon>Oxymonadida</taxon>
        <taxon>Blattamonas</taxon>
    </lineage>
</organism>
<name>A0ABQ9Y184_9EUKA</name>